<organism evidence="2 3">
    <name type="scientific">Antrodiella citrinella</name>
    <dbReference type="NCBI Taxonomy" id="2447956"/>
    <lineage>
        <taxon>Eukaryota</taxon>
        <taxon>Fungi</taxon>
        <taxon>Dikarya</taxon>
        <taxon>Basidiomycota</taxon>
        <taxon>Agaricomycotina</taxon>
        <taxon>Agaricomycetes</taxon>
        <taxon>Polyporales</taxon>
        <taxon>Steccherinaceae</taxon>
        <taxon>Antrodiella</taxon>
    </lineage>
</organism>
<dbReference type="OrthoDB" id="3231532at2759"/>
<dbReference type="EMBL" id="SGPM01000005">
    <property type="protein sequence ID" value="THH33488.1"/>
    <property type="molecule type" value="Genomic_DNA"/>
</dbReference>
<feature type="compositionally biased region" description="Basic and acidic residues" evidence="1">
    <location>
        <begin position="602"/>
        <end position="624"/>
    </location>
</feature>
<feature type="compositionally biased region" description="Basic and acidic residues" evidence="1">
    <location>
        <begin position="583"/>
        <end position="594"/>
    </location>
</feature>
<feature type="compositionally biased region" description="Polar residues" evidence="1">
    <location>
        <begin position="158"/>
        <end position="172"/>
    </location>
</feature>
<evidence type="ECO:0000313" key="2">
    <source>
        <dbReference type="EMBL" id="THH33488.1"/>
    </source>
</evidence>
<keyword evidence="3" id="KW-1185">Reference proteome</keyword>
<feature type="region of interest" description="Disordered" evidence="1">
    <location>
        <begin position="451"/>
        <end position="668"/>
    </location>
</feature>
<feature type="compositionally biased region" description="Basic and acidic residues" evidence="1">
    <location>
        <begin position="526"/>
        <end position="576"/>
    </location>
</feature>
<feature type="region of interest" description="Disordered" evidence="1">
    <location>
        <begin position="1"/>
        <end position="26"/>
    </location>
</feature>
<dbReference type="Proteomes" id="UP000308730">
    <property type="component" value="Unassembled WGS sequence"/>
</dbReference>
<gene>
    <name evidence="2" type="ORF">EUX98_g685</name>
</gene>
<evidence type="ECO:0000313" key="3">
    <source>
        <dbReference type="Proteomes" id="UP000308730"/>
    </source>
</evidence>
<feature type="region of interest" description="Disordered" evidence="1">
    <location>
        <begin position="823"/>
        <end position="846"/>
    </location>
</feature>
<feature type="region of interest" description="Disordered" evidence="1">
    <location>
        <begin position="121"/>
        <end position="238"/>
    </location>
</feature>
<accession>A0A4S4N688</accession>
<reference evidence="2 3" key="1">
    <citation type="submission" date="2019-02" db="EMBL/GenBank/DDBJ databases">
        <title>Genome sequencing of the rare red list fungi Antrodiella citrinella (Flaviporus citrinellus).</title>
        <authorList>
            <person name="Buettner E."/>
            <person name="Kellner H."/>
        </authorList>
    </citation>
    <scope>NUCLEOTIDE SEQUENCE [LARGE SCALE GENOMIC DNA]</scope>
    <source>
        <strain evidence="2 3">DSM 108506</strain>
    </source>
</reference>
<comment type="caution">
    <text evidence="2">The sequence shown here is derived from an EMBL/GenBank/DDBJ whole genome shotgun (WGS) entry which is preliminary data.</text>
</comment>
<name>A0A4S4N688_9APHY</name>
<protein>
    <submittedName>
        <fullName evidence="2">Uncharacterized protein</fullName>
    </submittedName>
</protein>
<sequence length="846" mass="91298">MEKGAVAQRKLSRGKSMQSTRGLFSRKTIKKADSQILTQTLSSSTVVGDDRASIATSKGKELERHSLEDNHVPPRPIFAVRSIIPDPLNELPAWYTQAAEGGPITVPQFRSKYPMHNPIGPRCTGPSLASSAEKKEKRGSILGRLAKRFSVMRKPDQNRSSAKVGSIDNRSIMNGRPSIDTLPAAPSRSTPSPQKPSLHHAKSSDVSHRIQPPVLLDEPPTPLSATLPKDNTSLSSFEEPYPIGKLTIANPDEPAPPTPAEDIVPLPPLPPPETGVVADSGTWTEHLNGVLGIPISSSPSQMELPDTPLQHRLSTILSEDAPGTSPSPPLPELPPVTPSIVARVITEPSLPPTPEGTRPPTPEPRPVSYTPATPKSRPMSHTPATPESRPISRTPASPAMSNGTQARNALSYAMSPSSLSVFHSSLPSIDDLPLSRASLVVEPPTPHAPVLLIPAQAHASPMPSPEQVLQSNGDSPTQRDPSPSKRDSGRVKGSSSSTKSRRTETFKLIRSSSGNVHTVGESIMVEGEHWEVVADEKKSRKERSKSSEGEATPSKKEKESKKAERIASDDASDKKMRDRHRKSVNDKPNSDHAGRSSTYSEDTVRQSTSERRRSTTKERNRDSNGDVVRSTQTPVTPPMPSKSTSTRRERRTSSSTTRPSSEFQSAADINALKAKEAWDLERMWKGRSMVYGPDGTTVISNRPTIGSDSRPSTIMSHDLHRATSIPSVGDLQRASTMPASHGSSHTYFMVQTPTNGASSYEQIPVPVQPTKSTTTRNDYTLYRSFTDSVPFPTNSQAGALPNPLPDPPRLSVYTAAPLPPSLVGSGDGPSSSEYWTKYAGVSTTNH</sequence>
<feature type="compositionally biased region" description="Polar residues" evidence="1">
    <location>
        <begin position="399"/>
        <end position="408"/>
    </location>
</feature>
<feature type="compositionally biased region" description="Pro residues" evidence="1">
    <location>
        <begin position="349"/>
        <end position="365"/>
    </location>
</feature>
<proteinExistence type="predicted"/>
<evidence type="ECO:0000256" key="1">
    <source>
        <dbReference type="SAM" id="MobiDB-lite"/>
    </source>
</evidence>
<dbReference type="PRINTS" id="PR01217">
    <property type="entry name" value="PRICHEXTENSN"/>
</dbReference>
<feature type="compositionally biased region" description="Polar residues" evidence="1">
    <location>
        <begin position="467"/>
        <end position="481"/>
    </location>
</feature>
<dbReference type="AlphaFoldDB" id="A0A4S4N688"/>
<feature type="compositionally biased region" description="Low complexity" evidence="1">
    <location>
        <begin position="653"/>
        <end position="662"/>
    </location>
</feature>
<feature type="region of interest" description="Disordered" evidence="1">
    <location>
        <begin position="347"/>
        <end position="409"/>
    </location>
</feature>